<dbReference type="PRINTS" id="PR00449">
    <property type="entry name" value="RASTRNSFRMNG"/>
</dbReference>
<keyword evidence="1" id="KW-0677">Repeat</keyword>
<dbReference type="EMBL" id="SNRY01008906">
    <property type="protein sequence ID" value="KAA6307798.1"/>
    <property type="molecule type" value="Genomic_DNA"/>
</dbReference>
<dbReference type="Pfam" id="PF08477">
    <property type="entry name" value="Roc"/>
    <property type="match status" value="1"/>
</dbReference>
<keyword evidence="2" id="KW-0547">Nucleotide-binding</keyword>
<evidence type="ECO:0000256" key="1">
    <source>
        <dbReference type="ARBA" id="ARBA00022737"/>
    </source>
</evidence>
<evidence type="ECO:0000256" key="2">
    <source>
        <dbReference type="ARBA" id="ARBA00022741"/>
    </source>
</evidence>
<reference evidence="4" key="1">
    <citation type="submission" date="2019-03" db="EMBL/GenBank/DDBJ databases">
        <title>Single cell metagenomics reveals metabolic interactions within the superorganism composed of flagellate Streblomastix strix and complex community of Bacteroidetes bacteria on its surface.</title>
        <authorList>
            <person name="Treitli S.C."/>
            <person name="Kolisko M."/>
            <person name="Husnik F."/>
            <person name="Keeling P."/>
            <person name="Hampl V."/>
        </authorList>
    </citation>
    <scope>NUCLEOTIDE SEQUENCE</scope>
    <source>
        <strain evidence="4">STM</strain>
    </source>
</reference>
<dbReference type="NCBIfam" id="TIGR00231">
    <property type="entry name" value="small_GTP"/>
    <property type="match status" value="1"/>
</dbReference>
<feature type="non-terminal residue" evidence="4">
    <location>
        <position position="1"/>
    </location>
</feature>
<dbReference type="InterPro" id="IPR027417">
    <property type="entry name" value="P-loop_NTPase"/>
</dbReference>
<comment type="caution">
    <text evidence="4">The sequence shown here is derived from an EMBL/GenBank/DDBJ whole genome shotgun (WGS) entry which is preliminary data.</text>
</comment>
<gene>
    <name evidence="4" type="ORF">EZS27_040530</name>
</gene>
<name>A0A5J4PFZ2_9ZZZZ</name>
<dbReference type="AlphaFoldDB" id="A0A5J4PFZ2"/>
<feature type="domain" description="Roc" evidence="3">
    <location>
        <begin position="18"/>
        <end position="224"/>
    </location>
</feature>
<accession>A0A5J4PFZ2</accession>
<dbReference type="PROSITE" id="PS51424">
    <property type="entry name" value="ROC"/>
    <property type="match status" value="1"/>
</dbReference>
<dbReference type="Gene3D" id="3.40.50.300">
    <property type="entry name" value="P-loop containing nucleotide triphosphate hydrolases"/>
    <property type="match status" value="1"/>
</dbReference>
<dbReference type="PANTHER" id="PTHR47978">
    <property type="match status" value="1"/>
</dbReference>
<dbReference type="SUPFAM" id="SSF52540">
    <property type="entry name" value="P-loop containing nucleoside triphosphate hydrolases"/>
    <property type="match status" value="1"/>
</dbReference>
<evidence type="ECO:0000259" key="3">
    <source>
        <dbReference type="PROSITE" id="PS51424"/>
    </source>
</evidence>
<evidence type="ECO:0000313" key="4">
    <source>
        <dbReference type="EMBL" id="KAA6307798.1"/>
    </source>
</evidence>
<proteinExistence type="predicted"/>
<dbReference type="InterPro" id="IPR020859">
    <property type="entry name" value="ROC"/>
</dbReference>
<organism evidence="4">
    <name type="scientific">termite gut metagenome</name>
    <dbReference type="NCBI Taxonomy" id="433724"/>
    <lineage>
        <taxon>unclassified sequences</taxon>
        <taxon>metagenomes</taxon>
        <taxon>organismal metagenomes</taxon>
    </lineage>
</organism>
<dbReference type="InterPro" id="IPR005225">
    <property type="entry name" value="Small_GTP-bd"/>
</dbReference>
<dbReference type="GO" id="GO:0005525">
    <property type="term" value="F:GTP binding"/>
    <property type="evidence" value="ECO:0007669"/>
    <property type="project" value="InterPro"/>
</dbReference>
<protein>
    <recommendedName>
        <fullName evidence="3">Roc domain-containing protein</fullName>
    </recommendedName>
</protein>
<sequence>SGVDAIKNFIRSKKEADNEEFLYEAKMVVVGRGDVGKTVLTKKLTIPEYSLTHSETTQGINILKNPFNISMTGLQESESFKFNIWDFGGQEKYDATHQLFITSRSVYLFLTEARDESNYQDVFYWLNTINLLSHDSPVIVVLSKYDERQKKLPESIYKNQFGNIVNFVDVSCANGYEHTIESLKDAIKNAVMLLPQTKIPFSNHWIEVRKELENLSQQQDGKFK</sequence>